<dbReference type="PANTHER" id="PTHR28259:SF1">
    <property type="entry name" value="FLUORIDE EXPORT PROTEIN 1-RELATED"/>
    <property type="match status" value="1"/>
</dbReference>
<evidence type="ECO:0000256" key="3">
    <source>
        <dbReference type="ARBA" id="ARBA00022692"/>
    </source>
</evidence>
<evidence type="ECO:0000256" key="5">
    <source>
        <dbReference type="ARBA" id="ARBA00023136"/>
    </source>
</evidence>
<evidence type="ECO:0000256" key="1">
    <source>
        <dbReference type="ARBA" id="ARBA00004651"/>
    </source>
</evidence>
<dbReference type="RefSeq" id="WP_248734640.1">
    <property type="nucleotide sequence ID" value="NZ_CALBWS010000006.1"/>
</dbReference>
<comment type="catalytic activity">
    <reaction evidence="8">
        <text>fluoride(in) = fluoride(out)</text>
        <dbReference type="Rhea" id="RHEA:76159"/>
        <dbReference type="ChEBI" id="CHEBI:17051"/>
    </reaction>
    <physiologicalReaction direction="left-to-right" evidence="8">
        <dbReference type="Rhea" id="RHEA:76160"/>
    </physiologicalReaction>
</comment>
<keyword evidence="10" id="KW-0406">Ion transport</keyword>
<organism evidence="11 12">
    <name type="scientific">Neobacillus rhizosphaerae</name>
    <dbReference type="NCBI Taxonomy" id="2880965"/>
    <lineage>
        <taxon>Bacteria</taxon>
        <taxon>Bacillati</taxon>
        <taxon>Bacillota</taxon>
        <taxon>Bacilli</taxon>
        <taxon>Bacillales</taxon>
        <taxon>Bacillaceae</taxon>
        <taxon>Neobacillus</taxon>
    </lineage>
</organism>
<evidence type="ECO:0000256" key="4">
    <source>
        <dbReference type="ARBA" id="ARBA00022989"/>
    </source>
</evidence>
<dbReference type="PANTHER" id="PTHR28259">
    <property type="entry name" value="FLUORIDE EXPORT PROTEIN 1-RELATED"/>
    <property type="match status" value="1"/>
</dbReference>
<evidence type="ECO:0000256" key="6">
    <source>
        <dbReference type="ARBA" id="ARBA00023303"/>
    </source>
</evidence>
<dbReference type="EMBL" id="CALBWS010000006">
    <property type="protein sequence ID" value="CAH2714318.1"/>
    <property type="molecule type" value="Genomic_DNA"/>
</dbReference>
<feature type="binding site" evidence="10">
    <location>
        <position position="74"/>
    </location>
    <ligand>
        <name>Na(+)</name>
        <dbReference type="ChEBI" id="CHEBI:29101"/>
        <note>structural</note>
    </ligand>
</feature>
<evidence type="ECO:0000256" key="10">
    <source>
        <dbReference type="HAMAP-Rule" id="MF_00454"/>
    </source>
</evidence>
<comment type="subcellular location">
    <subcellularLocation>
        <location evidence="1 10">Cell membrane</location>
        <topology evidence="1 10">Multi-pass membrane protein</topology>
    </subcellularLocation>
</comment>
<evidence type="ECO:0000256" key="2">
    <source>
        <dbReference type="ARBA" id="ARBA00022475"/>
    </source>
</evidence>
<protein>
    <recommendedName>
        <fullName evidence="10">Fluoride-specific ion channel FluC</fullName>
    </recommendedName>
</protein>
<keyword evidence="5 10" id="KW-0472">Membrane</keyword>
<keyword evidence="10" id="KW-0915">Sodium</keyword>
<keyword evidence="10" id="KW-0813">Transport</keyword>
<evidence type="ECO:0000256" key="7">
    <source>
        <dbReference type="ARBA" id="ARBA00035120"/>
    </source>
</evidence>
<dbReference type="NCBIfam" id="TIGR00494">
    <property type="entry name" value="crcB"/>
    <property type="match status" value="1"/>
</dbReference>
<comment type="caution">
    <text evidence="11">The sequence shown here is derived from an EMBL/GenBank/DDBJ whole genome shotgun (WGS) entry which is preliminary data.</text>
</comment>
<keyword evidence="2 10" id="KW-1003">Cell membrane</keyword>
<keyword evidence="3 10" id="KW-0812">Transmembrane</keyword>
<evidence type="ECO:0000313" key="11">
    <source>
        <dbReference type="EMBL" id="CAH2714318.1"/>
    </source>
</evidence>
<sequence>MVYFYVGLGGIIGSLLRYSLAIIAVDFWGKGFPVGTLIINLSGAFLLGWITTHFVFPKKLHPYFLTALTTGVIGSYTTFSTFCLETVHLIEANEDILALLYILSSFLGGLFFVKLGSTIGEKGKREMRRTT</sequence>
<feature type="binding site" evidence="10">
    <location>
        <position position="77"/>
    </location>
    <ligand>
        <name>Na(+)</name>
        <dbReference type="ChEBI" id="CHEBI:29101"/>
        <note>structural</note>
    </ligand>
</feature>
<dbReference type="Pfam" id="PF02537">
    <property type="entry name" value="CRCB"/>
    <property type="match status" value="1"/>
</dbReference>
<comment type="function">
    <text evidence="9 10">Fluoride-specific ion channel. Important for reducing fluoride concentration in the cell, thus reducing its toxicity.</text>
</comment>
<feature type="transmembrane region" description="Helical" evidence="10">
    <location>
        <begin position="96"/>
        <end position="119"/>
    </location>
</feature>
<keyword evidence="12" id="KW-1185">Reference proteome</keyword>
<dbReference type="Proteomes" id="UP000838308">
    <property type="component" value="Unassembled WGS sequence"/>
</dbReference>
<evidence type="ECO:0000313" key="12">
    <source>
        <dbReference type="Proteomes" id="UP000838308"/>
    </source>
</evidence>
<keyword evidence="4 10" id="KW-1133">Transmembrane helix</keyword>
<comment type="activity regulation">
    <text evidence="10">Na(+) is not transported, but it plays an essential structural role and its presence is essential for fluoride channel function.</text>
</comment>
<gene>
    <name evidence="11" type="primary">crcB_3</name>
    <name evidence="10" type="synonym">crcB</name>
    <name evidence="10" type="synonym">fluC</name>
    <name evidence="11" type="ORF">BACCIP111895_01479</name>
</gene>
<accession>A0ABM9ENY1</accession>
<dbReference type="InterPro" id="IPR003691">
    <property type="entry name" value="FluC"/>
</dbReference>
<feature type="transmembrane region" description="Helical" evidence="10">
    <location>
        <begin position="63"/>
        <end position="90"/>
    </location>
</feature>
<dbReference type="HAMAP" id="MF_00454">
    <property type="entry name" value="FluC"/>
    <property type="match status" value="1"/>
</dbReference>
<keyword evidence="10" id="KW-0479">Metal-binding</keyword>
<evidence type="ECO:0000256" key="8">
    <source>
        <dbReference type="ARBA" id="ARBA00035585"/>
    </source>
</evidence>
<comment type="similarity">
    <text evidence="7 10">Belongs to the fluoride channel Fluc/FEX (TC 1.A.43) family.</text>
</comment>
<evidence type="ECO:0000256" key="9">
    <source>
        <dbReference type="ARBA" id="ARBA00049940"/>
    </source>
</evidence>
<feature type="transmembrane region" description="Helical" evidence="10">
    <location>
        <begin position="37"/>
        <end position="56"/>
    </location>
</feature>
<reference evidence="11" key="1">
    <citation type="submission" date="2022-04" db="EMBL/GenBank/DDBJ databases">
        <authorList>
            <person name="Criscuolo A."/>
        </authorList>
    </citation>
    <scope>NUCLEOTIDE SEQUENCE</scope>
    <source>
        <strain evidence="11">CIP111895</strain>
    </source>
</reference>
<name>A0ABM9ENY1_9BACI</name>
<proteinExistence type="inferred from homology"/>
<keyword evidence="6 10" id="KW-0407">Ion channel</keyword>